<reference evidence="8 10" key="1">
    <citation type="submission" date="2019-03" db="EMBL/GenBank/DDBJ databases">
        <title>Genomic Encyclopedia of Type Strains, Phase IV (KMG-IV): sequencing the most valuable type-strain genomes for metagenomic binning, comparative biology and taxonomic classification.</title>
        <authorList>
            <person name="Goeker M."/>
        </authorList>
    </citation>
    <scope>NUCLEOTIDE SEQUENCE [LARGE SCALE GENOMIC DNA]</scope>
    <source>
        <strain evidence="8 10">DSM 17474</strain>
    </source>
</reference>
<proteinExistence type="predicted"/>
<comment type="subcellular location">
    <subcellularLocation>
        <location evidence="1">Cell inner membrane</location>
    </subcellularLocation>
</comment>
<feature type="transmembrane region" description="Helical" evidence="7">
    <location>
        <begin position="398"/>
        <end position="416"/>
    </location>
</feature>
<reference evidence="9" key="3">
    <citation type="journal article" date="2022" name="Res Sq">
        <title>Evolution of multicellular longitudinally dividing oral cavity symbionts (Neisseriaceae).</title>
        <authorList>
            <person name="Nyongesa S."/>
            <person name="Weber P."/>
            <person name="Bernet E."/>
            <person name="Pullido F."/>
            <person name="Nieckarz M."/>
            <person name="Delaby M."/>
            <person name="Nieves C."/>
            <person name="Viehboeck T."/>
            <person name="Krause N."/>
            <person name="Rivera-Millot A."/>
            <person name="Nakamura A."/>
            <person name="Vischer N."/>
            <person name="VanNieuwenhze M."/>
            <person name="Brun Y."/>
            <person name="Cava F."/>
            <person name="Bulgheresi S."/>
            <person name="Veyrier F."/>
        </authorList>
    </citation>
    <scope>NUCLEOTIDE SEQUENCE</scope>
    <source>
        <strain evidence="9">1258/02</strain>
    </source>
</reference>
<gene>
    <name evidence="8" type="ORF">EV680_10140</name>
    <name evidence="9" type="ORF">LVJ78_09095</name>
</gene>
<reference evidence="9" key="2">
    <citation type="submission" date="2021-12" db="EMBL/GenBank/DDBJ databases">
        <authorList>
            <person name="Veyrier F.J."/>
        </authorList>
    </citation>
    <scope>NUCLEOTIDE SEQUENCE</scope>
    <source>
        <strain evidence="9">1258/02</strain>
    </source>
</reference>
<dbReference type="PANTHER" id="PTHR30462">
    <property type="entry name" value="INTERMEMBRANE TRANSPORT PROTEIN PQIB-RELATED"/>
    <property type="match status" value="1"/>
</dbReference>
<sequence length="446" mass="50330">MPPIYKPVYAYRRWWRYQLFRPDATLPAHTLDCPECGQRVHLPRLRQGQEAHCPTCGYELVEVEKNPYLAPLAYASTALILMTFAYSMMFITVSLPGATAILTLPSMLQSLILFDFGFLAEVMFVLTFGTPALFLFLCLYVYTALVRKKNYPGLFYATRILSRLRHWIMVDVFFIATLVAYIKLAAVAQVQFGAAFWLMFALSVMLIRTAVSIPQHWVYYKIHAMQGRNAIQTASADKICCSRCLYFRNRTETTCGVCGSALFRRRPKSLSISLALLLAAAVLYIPANVLPIMISANPLKTEVSTILNGIAYMWRDGDKLIALIIFSASILVPTLKIVSMGFLIASARFHPPLSAPKMALIYRLTDAVGRWSMIDIFVIIILMSAFHTPLARVTPGAASLYFCLVVILTMLSAYFFDPRLIWDKAREQAENRPSENLTALSARYDR</sequence>
<name>A0AAE9GXV4_9NEIS</name>
<protein>
    <submittedName>
        <fullName evidence="9">Paraquat-inducible protein A</fullName>
    </submittedName>
</protein>
<evidence type="ECO:0000256" key="5">
    <source>
        <dbReference type="ARBA" id="ARBA00022989"/>
    </source>
</evidence>
<evidence type="ECO:0000313" key="11">
    <source>
        <dbReference type="Proteomes" id="UP000829756"/>
    </source>
</evidence>
<dbReference type="Gene3D" id="2.20.28.160">
    <property type="match status" value="1"/>
</dbReference>
<keyword evidence="10" id="KW-1185">Reference proteome</keyword>
<keyword evidence="5 7" id="KW-1133">Transmembrane helix</keyword>
<keyword evidence="4 7" id="KW-0812">Transmembrane</keyword>
<evidence type="ECO:0000256" key="1">
    <source>
        <dbReference type="ARBA" id="ARBA00004533"/>
    </source>
</evidence>
<dbReference type="InterPro" id="IPR007498">
    <property type="entry name" value="PqiA-like"/>
</dbReference>
<keyword evidence="6 7" id="KW-0472">Membrane</keyword>
<dbReference type="KEGG" id="usu:LVJ78_09095"/>
<feature type="transmembrane region" description="Helical" evidence="7">
    <location>
        <begin position="167"/>
        <end position="188"/>
    </location>
</feature>
<dbReference type="AlphaFoldDB" id="A0AAE9GXV4"/>
<dbReference type="Pfam" id="PF04403">
    <property type="entry name" value="PqiA"/>
    <property type="match status" value="2"/>
</dbReference>
<accession>A0AAE9GXV4</accession>
<feature type="transmembrane region" description="Helical" evidence="7">
    <location>
        <begin position="320"/>
        <end position="347"/>
    </location>
</feature>
<evidence type="ECO:0000256" key="6">
    <source>
        <dbReference type="ARBA" id="ARBA00023136"/>
    </source>
</evidence>
<evidence type="ECO:0000313" key="8">
    <source>
        <dbReference type="EMBL" id="TCP10375.1"/>
    </source>
</evidence>
<feature type="transmembrane region" description="Helical" evidence="7">
    <location>
        <begin position="194"/>
        <end position="211"/>
    </location>
</feature>
<feature type="transmembrane region" description="Helical" evidence="7">
    <location>
        <begin position="368"/>
        <end position="386"/>
    </location>
</feature>
<evidence type="ECO:0000313" key="10">
    <source>
        <dbReference type="Proteomes" id="UP000294721"/>
    </source>
</evidence>
<dbReference type="Proteomes" id="UP000294721">
    <property type="component" value="Unassembled WGS sequence"/>
</dbReference>
<evidence type="ECO:0000256" key="4">
    <source>
        <dbReference type="ARBA" id="ARBA00022692"/>
    </source>
</evidence>
<organism evidence="9 11">
    <name type="scientific">Uruburuella suis</name>
    <dbReference type="NCBI Taxonomy" id="252130"/>
    <lineage>
        <taxon>Bacteria</taxon>
        <taxon>Pseudomonadati</taxon>
        <taxon>Pseudomonadota</taxon>
        <taxon>Betaproteobacteria</taxon>
        <taxon>Neisseriales</taxon>
        <taxon>Neisseriaceae</taxon>
        <taxon>Uruburuella</taxon>
    </lineage>
</organism>
<dbReference type="PANTHER" id="PTHR30462:SF3">
    <property type="entry name" value="INTERMEMBRANE TRANSPORT PROTEIN PQIA"/>
    <property type="match status" value="1"/>
</dbReference>
<evidence type="ECO:0000256" key="2">
    <source>
        <dbReference type="ARBA" id="ARBA00022475"/>
    </source>
</evidence>
<evidence type="ECO:0000256" key="3">
    <source>
        <dbReference type="ARBA" id="ARBA00022519"/>
    </source>
</evidence>
<dbReference type="EMBL" id="SLXE01000001">
    <property type="protein sequence ID" value="TCP10375.1"/>
    <property type="molecule type" value="Genomic_DNA"/>
</dbReference>
<dbReference type="EMBL" id="CP091507">
    <property type="protein sequence ID" value="UOO78851.1"/>
    <property type="molecule type" value="Genomic_DNA"/>
</dbReference>
<dbReference type="GO" id="GO:0005886">
    <property type="term" value="C:plasma membrane"/>
    <property type="evidence" value="ECO:0007669"/>
    <property type="project" value="UniProtKB-SubCell"/>
</dbReference>
<evidence type="ECO:0000256" key="7">
    <source>
        <dbReference type="SAM" id="Phobius"/>
    </source>
</evidence>
<feature type="transmembrane region" description="Helical" evidence="7">
    <location>
        <begin position="274"/>
        <end position="294"/>
    </location>
</feature>
<keyword evidence="3" id="KW-0997">Cell inner membrane</keyword>
<evidence type="ECO:0000313" key="9">
    <source>
        <dbReference type="EMBL" id="UOO78851.1"/>
    </source>
</evidence>
<dbReference type="Proteomes" id="UP000829756">
    <property type="component" value="Chromosome"/>
</dbReference>
<keyword evidence="2" id="KW-1003">Cell membrane</keyword>
<dbReference type="RefSeq" id="WP_132951971.1">
    <property type="nucleotide sequence ID" value="NZ_CP091507.1"/>
</dbReference>
<dbReference type="InterPro" id="IPR051800">
    <property type="entry name" value="PqiA-PqiB_transport"/>
</dbReference>
<feature type="transmembrane region" description="Helical" evidence="7">
    <location>
        <begin position="124"/>
        <end position="146"/>
    </location>
</feature>